<protein>
    <submittedName>
        <fullName evidence="2">Uncharacterized protein</fullName>
    </submittedName>
</protein>
<evidence type="ECO:0000256" key="1">
    <source>
        <dbReference type="SAM" id="MobiDB-lite"/>
    </source>
</evidence>
<reference evidence="3" key="2">
    <citation type="journal article" date="2018" name="Plant J.">
        <title>The Sorghum bicolor reference genome: improved assembly, gene annotations, a transcriptome atlas, and signatures of genome organization.</title>
        <authorList>
            <person name="McCormick R.F."/>
            <person name="Truong S.K."/>
            <person name="Sreedasyam A."/>
            <person name="Jenkins J."/>
            <person name="Shu S."/>
            <person name="Sims D."/>
            <person name="Kennedy M."/>
            <person name="Amirebrahimi M."/>
            <person name="Weers B.D."/>
            <person name="McKinley B."/>
            <person name="Mattison A."/>
            <person name="Morishige D.T."/>
            <person name="Grimwood J."/>
            <person name="Schmutz J."/>
            <person name="Mullet J.E."/>
        </authorList>
    </citation>
    <scope>NUCLEOTIDE SEQUENCE [LARGE SCALE GENOMIC DNA]</scope>
    <source>
        <strain evidence="3">cv. BTx623</strain>
    </source>
</reference>
<keyword evidence="3" id="KW-1185">Reference proteome</keyword>
<reference evidence="2 3" key="1">
    <citation type="journal article" date="2009" name="Nature">
        <title>The Sorghum bicolor genome and the diversification of grasses.</title>
        <authorList>
            <person name="Paterson A.H."/>
            <person name="Bowers J.E."/>
            <person name="Bruggmann R."/>
            <person name="Dubchak I."/>
            <person name="Grimwood J."/>
            <person name="Gundlach H."/>
            <person name="Haberer G."/>
            <person name="Hellsten U."/>
            <person name="Mitros T."/>
            <person name="Poliakov A."/>
            <person name="Schmutz J."/>
            <person name="Spannagl M."/>
            <person name="Tang H."/>
            <person name="Wang X."/>
            <person name="Wicker T."/>
            <person name="Bharti A.K."/>
            <person name="Chapman J."/>
            <person name="Feltus F.A."/>
            <person name="Gowik U."/>
            <person name="Grigoriev I.V."/>
            <person name="Lyons E."/>
            <person name="Maher C.A."/>
            <person name="Martis M."/>
            <person name="Narechania A."/>
            <person name="Otillar R.P."/>
            <person name="Penning B.W."/>
            <person name="Salamov A.A."/>
            <person name="Wang Y."/>
            <person name="Zhang L."/>
            <person name="Carpita N.C."/>
            <person name="Freeling M."/>
            <person name="Gingle A.R."/>
            <person name="Hash C.T."/>
            <person name="Keller B."/>
            <person name="Klein P."/>
            <person name="Kresovich S."/>
            <person name="McCann M.C."/>
            <person name="Ming R."/>
            <person name="Peterson D.G."/>
            <person name="Mehboob-ur-Rahman"/>
            <person name="Ware D."/>
            <person name="Westhoff P."/>
            <person name="Mayer K.F."/>
            <person name="Messing J."/>
            <person name="Rokhsar D.S."/>
        </authorList>
    </citation>
    <scope>NUCLEOTIDE SEQUENCE [LARGE SCALE GENOMIC DNA]</scope>
    <source>
        <strain evidence="3">cv. BTx623</strain>
    </source>
</reference>
<gene>
    <name evidence="2" type="ORF">SORBI_3006G234433</name>
</gene>
<organism evidence="2 3">
    <name type="scientific">Sorghum bicolor</name>
    <name type="common">Sorghum</name>
    <name type="synonym">Sorghum vulgare</name>
    <dbReference type="NCBI Taxonomy" id="4558"/>
    <lineage>
        <taxon>Eukaryota</taxon>
        <taxon>Viridiplantae</taxon>
        <taxon>Streptophyta</taxon>
        <taxon>Embryophyta</taxon>
        <taxon>Tracheophyta</taxon>
        <taxon>Spermatophyta</taxon>
        <taxon>Magnoliopsida</taxon>
        <taxon>Liliopsida</taxon>
        <taxon>Poales</taxon>
        <taxon>Poaceae</taxon>
        <taxon>PACMAD clade</taxon>
        <taxon>Panicoideae</taxon>
        <taxon>Andropogonodae</taxon>
        <taxon>Andropogoneae</taxon>
        <taxon>Sorghinae</taxon>
        <taxon>Sorghum</taxon>
    </lineage>
</organism>
<dbReference type="Proteomes" id="UP000000768">
    <property type="component" value="Chromosome 6"/>
</dbReference>
<feature type="region of interest" description="Disordered" evidence="1">
    <location>
        <begin position="71"/>
        <end position="99"/>
    </location>
</feature>
<feature type="compositionally biased region" description="Low complexity" evidence="1">
    <location>
        <begin position="83"/>
        <end position="99"/>
    </location>
</feature>
<accession>A0A1Z5RGC6</accession>
<evidence type="ECO:0000313" key="2">
    <source>
        <dbReference type="EMBL" id="OQU82416.1"/>
    </source>
</evidence>
<proteinExistence type="predicted"/>
<dbReference type="InParanoid" id="A0A1Z5RGC6"/>
<sequence>MICRAHQALKLRLAWNFHILVQGDSRVFSRQSTGVKGQSLACNATRTHCHSLCTACMIPIRVPELAQVEGHGSHAHAPKLASPRALGAGPALTPLLPIH</sequence>
<evidence type="ECO:0000313" key="3">
    <source>
        <dbReference type="Proteomes" id="UP000000768"/>
    </source>
</evidence>
<name>A0A1Z5RGC6_SORBI</name>
<dbReference type="AlphaFoldDB" id="A0A1Z5RGC6"/>
<dbReference type="Gramene" id="OQU82416">
    <property type="protein sequence ID" value="OQU82416"/>
    <property type="gene ID" value="SORBI_3006G234433"/>
</dbReference>
<dbReference type="EMBL" id="CM000765">
    <property type="protein sequence ID" value="OQU82416.1"/>
    <property type="molecule type" value="Genomic_DNA"/>
</dbReference>